<dbReference type="PANTHER" id="PTHR33336">
    <property type="entry name" value="QUINOL MONOOXYGENASE YGIN-RELATED"/>
    <property type="match status" value="1"/>
</dbReference>
<keyword evidence="2" id="KW-0560">Oxidoreductase</keyword>
<organism evidence="2 3">
    <name type="scientific">Endozoicomonas montiporae</name>
    <dbReference type="NCBI Taxonomy" id="1027273"/>
    <lineage>
        <taxon>Bacteria</taxon>
        <taxon>Pseudomonadati</taxon>
        <taxon>Pseudomonadota</taxon>
        <taxon>Gammaproteobacteria</taxon>
        <taxon>Oceanospirillales</taxon>
        <taxon>Endozoicomonadaceae</taxon>
        <taxon>Endozoicomonas</taxon>
    </lineage>
</organism>
<dbReference type="InterPro" id="IPR007138">
    <property type="entry name" value="ABM_dom"/>
</dbReference>
<keyword evidence="2" id="KW-0503">Monooxygenase</keyword>
<feature type="domain" description="ABM" evidence="1">
    <location>
        <begin position="4"/>
        <end position="92"/>
    </location>
</feature>
<dbReference type="Proteomes" id="UP000028006">
    <property type="component" value="Unassembled WGS sequence"/>
</dbReference>
<evidence type="ECO:0000313" key="2">
    <source>
        <dbReference type="EMBL" id="KEQ14418.1"/>
    </source>
</evidence>
<dbReference type="Gene3D" id="3.30.70.100">
    <property type="match status" value="1"/>
</dbReference>
<dbReference type="InterPro" id="IPR050744">
    <property type="entry name" value="AI-2_Isomerase_LsrG"/>
</dbReference>
<dbReference type="PANTHER" id="PTHR33336:SF3">
    <property type="entry name" value="ABM DOMAIN-CONTAINING PROTEIN"/>
    <property type="match status" value="1"/>
</dbReference>
<dbReference type="Pfam" id="PF03992">
    <property type="entry name" value="ABM"/>
    <property type="match status" value="1"/>
</dbReference>
<gene>
    <name evidence="2" type="ORF">GZ77_08555</name>
</gene>
<dbReference type="GO" id="GO:0004497">
    <property type="term" value="F:monooxygenase activity"/>
    <property type="evidence" value="ECO:0007669"/>
    <property type="project" value="UniProtKB-KW"/>
</dbReference>
<evidence type="ECO:0000259" key="1">
    <source>
        <dbReference type="PROSITE" id="PS51725"/>
    </source>
</evidence>
<dbReference type="PROSITE" id="PS51725">
    <property type="entry name" value="ABM"/>
    <property type="match status" value="1"/>
</dbReference>
<name>A0A081N7J5_9GAMM</name>
<sequence>MTKLTIVANVIACDSKVEEVKGELQKLVDITRTEDGCISYDLHQDNNNSAHFLVFENWKNHESLQSHLDSAHFKGFMEVTEGAVAQFSVNEMTHIS</sequence>
<protein>
    <submittedName>
        <fullName evidence="2">Antibiotic biosynthesis monooxygenase</fullName>
    </submittedName>
</protein>
<reference evidence="2 3" key="1">
    <citation type="submission" date="2014-06" db="EMBL/GenBank/DDBJ databases">
        <title>Whole Genome Sequences of Three Symbiotic Endozoicomonas Bacteria.</title>
        <authorList>
            <person name="Neave M.J."/>
            <person name="Apprill A."/>
            <person name="Voolstra C.R."/>
        </authorList>
    </citation>
    <scope>NUCLEOTIDE SEQUENCE [LARGE SCALE GENOMIC DNA]</scope>
    <source>
        <strain evidence="2 3">LMG 24815</strain>
    </source>
</reference>
<dbReference type="SUPFAM" id="SSF54909">
    <property type="entry name" value="Dimeric alpha+beta barrel"/>
    <property type="match status" value="1"/>
</dbReference>
<dbReference type="RefSeq" id="WP_034874261.1">
    <property type="nucleotide sequence ID" value="NZ_JOKG01000002.1"/>
</dbReference>
<keyword evidence="3" id="KW-1185">Reference proteome</keyword>
<accession>A0A081N7J5</accession>
<dbReference type="InterPro" id="IPR011008">
    <property type="entry name" value="Dimeric_a/b-barrel"/>
</dbReference>
<evidence type="ECO:0000313" key="3">
    <source>
        <dbReference type="Proteomes" id="UP000028006"/>
    </source>
</evidence>
<dbReference type="eggNOG" id="COG1359">
    <property type="taxonomic scope" value="Bacteria"/>
</dbReference>
<dbReference type="EMBL" id="JOKG01000002">
    <property type="protein sequence ID" value="KEQ14418.1"/>
    <property type="molecule type" value="Genomic_DNA"/>
</dbReference>
<proteinExistence type="predicted"/>
<dbReference type="AlphaFoldDB" id="A0A081N7J5"/>
<comment type="caution">
    <text evidence="2">The sequence shown here is derived from an EMBL/GenBank/DDBJ whole genome shotgun (WGS) entry which is preliminary data.</text>
</comment>